<protein>
    <submittedName>
        <fullName evidence="2">Uncharacterized protein</fullName>
    </submittedName>
</protein>
<dbReference type="EMBL" id="GBXM01018569">
    <property type="protein sequence ID" value="JAH90008.1"/>
    <property type="molecule type" value="Transcribed_RNA"/>
</dbReference>
<feature type="region of interest" description="Disordered" evidence="1">
    <location>
        <begin position="16"/>
        <end position="51"/>
    </location>
</feature>
<accession>A0A0E9WKJ7</accession>
<evidence type="ECO:0000256" key="1">
    <source>
        <dbReference type="SAM" id="MobiDB-lite"/>
    </source>
</evidence>
<reference evidence="2" key="1">
    <citation type="submission" date="2014-11" db="EMBL/GenBank/DDBJ databases">
        <authorList>
            <person name="Amaro Gonzalez C."/>
        </authorList>
    </citation>
    <scope>NUCLEOTIDE SEQUENCE</scope>
</reference>
<evidence type="ECO:0000313" key="2">
    <source>
        <dbReference type="EMBL" id="JAH90008.1"/>
    </source>
</evidence>
<sequence>MPINIVFPQPLMNIRKSEGTSVGFKNKQPKTNKKNKPNKKTKKKFLPVGNA</sequence>
<proteinExistence type="predicted"/>
<feature type="compositionally biased region" description="Basic residues" evidence="1">
    <location>
        <begin position="27"/>
        <end position="45"/>
    </location>
</feature>
<reference evidence="2" key="2">
    <citation type="journal article" date="2015" name="Fish Shellfish Immunol.">
        <title>Early steps in the European eel (Anguilla anguilla)-Vibrio vulnificus interaction in the gills: Role of the RtxA13 toxin.</title>
        <authorList>
            <person name="Callol A."/>
            <person name="Pajuelo D."/>
            <person name="Ebbesson L."/>
            <person name="Teles M."/>
            <person name="MacKenzie S."/>
            <person name="Amaro C."/>
        </authorList>
    </citation>
    <scope>NUCLEOTIDE SEQUENCE</scope>
</reference>
<name>A0A0E9WKJ7_ANGAN</name>
<dbReference type="AlphaFoldDB" id="A0A0E9WKJ7"/>
<organism evidence="2">
    <name type="scientific">Anguilla anguilla</name>
    <name type="common">European freshwater eel</name>
    <name type="synonym">Muraena anguilla</name>
    <dbReference type="NCBI Taxonomy" id="7936"/>
    <lineage>
        <taxon>Eukaryota</taxon>
        <taxon>Metazoa</taxon>
        <taxon>Chordata</taxon>
        <taxon>Craniata</taxon>
        <taxon>Vertebrata</taxon>
        <taxon>Euteleostomi</taxon>
        <taxon>Actinopterygii</taxon>
        <taxon>Neopterygii</taxon>
        <taxon>Teleostei</taxon>
        <taxon>Anguilliformes</taxon>
        <taxon>Anguillidae</taxon>
        <taxon>Anguilla</taxon>
    </lineage>
</organism>